<dbReference type="EMBL" id="AJVK01020908">
    <property type="status" value="NOT_ANNOTATED_CDS"/>
    <property type="molecule type" value="Genomic_DNA"/>
</dbReference>
<accession>A0A1B0CZP3</accession>
<dbReference type="PANTHER" id="PTHR21879:SF6">
    <property type="entry name" value="OSIRIS 19, ISOFORM A"/>
    <property type="match status" value="1"/>
</dbReference>
<dbReference type="Proteomes" id="UP000092462">
    <property type="component" value="Unassembled WGS sequence"/>
</dbReference>
<dbReference type="InterPro" id="IPR012464">
    <property type="entry name" value="DUF1676"/>
</dbReference>
<evidence type="ECO:0000313" key="2">
    <source>
        <dbReference type="Proteomes" id="UP000092462"/>
    </source>
</evidence>
<proteinExistence type="predicted"/>
<name>A0A1B0CZP3_PHLPP</name>
<dbReference type="EnsemblMetazoa" id="PPAI000565-RA">
    <property type="protein sequence ID" value="PPAI000565-PA"/>
    <property type="gene ID" value="PPAI000565"/>
</dbReference>
<sequence>MHCRRDSEILQHLQQPRKIVCDPMVPNSVEQMRSSCDDDSDALSCLKFKIMGDVEVQRNSVGDDFTGRSSDSLMEKVEQYVRQHDVTFKIPGADTKVTLSGRDLDSNNFSLNFKLQDTQRSVGESRKSKLRKIIVPIVVFILLKAITLIPMALGILGIKAWNALQLSFFSFVISTALAIFQLCKKITTDGFIHPQIAAHPSYRSLREWQEQLW</sequence>
<reference evidence="1" key="1">
    <citation type="submission" date="2022-08" db="UniProtKB">
        <authorList>
            <consortium name="EnsemblMetazoa"/>
        </authorList>
    </citation>
    <scope>IDENTIFICATION</scope>
    <source>
        <strain evidence="1">Israel</strain>
    </source>
</reference>
<dbReference type="VEuPathDB" id="VectorBase:PPAI000565"/>
<organism evidence="1 2">
    <name type="scientific">Phlebotomus papatasi</name>
    <name type="common">Sandfly</name>
    <dbReference type="NCBI Taxonomy" id="29031"/>
    <lineage>
        <taxon>Eukaryota</taxon>
        <taxon>Metazoa</taxon>
        <taxon>Ecdysozoa</taxon>
        <taxon>Arthropoda</taxon>
        <taxon>Hexapoda</taxon>
        <taxon>Insecta</taxon>
        <taxon>Pterygota</taxon>
        <taxon>Neoptera</taxon>
        <taxon>Endopterygota</taxon>
        <taxon>Diptera</taxon>
        <taxon>Nematocera</taxon>
        <taxon>Psychodoidea</taxon>
        <taxon>Psychodidae</taxon>
        <taxon>Phlebotomus</taxon>
        <taxon>Phlebotomus</taxon>
    </lineage>
</organism>
<dbReference type="VEuPathDB" id="VectorBase:PPAPM1_011218"/>
<dbReference type="Pfam" id="PF07898">
    <property type="entry name" value="DUF1676"/>
    <property type="match status" value="1"/>
</dbReference>
<protein>
    <submittedName>
        <fullName evidence="1">Uncharacterized protein</fullName>
    </submittedName>
</protein>
<dbReference type="AlphaFoldDB" id="A0A1B0CZP3"/>
<keyword evidence="2" id="KW-1185">Reference proteome</keyword>
<dbReference type="GO" id="GO:0016020">
    <property type="term" value="C:membrane"/>
    <property type="evidence" value="ECO:0007669"/>
    <property type="project" value="TreeGrafter"/>
</dbReference>
<evidence type="ECO:0000313" key="1">
    <source>
        <dbReference type="EnsemblMetazoa" id="PPAI000565-PA"/>
    </source>
</evidence>
<dbReference type="PANTHER" id="PTHR21879">
    <property type="entry name" value="FI03362P-RELATED-RELATED"/>
    <property type="match status" value="1"/>
</dbReference>